<proteinExistence type="predicted"/>
<dbReference type="GO" id="GO:0006779">
    <property type="term" value="P:porphyrin-containing compound biosynthetic process"/>
    <property type="evidence" value="ECO:0007669"/>
    <property type="project" value="UniProtKB-KW"/>
</dbReference>
<evidence type="ECO:0000256" key="3">
    <source>
        <dbReference type="ARBA" id="ARBA00004744"/>
    </source>
</evidence>
<organism evidence="11 12">
    <name type="scientific">Paraglaciecola hydrolytica</name>
    <dbReference type="NCBI Taxonomy" id="1799789"/>
    <lineage>
        <taxon>Bacteria</taxon>
        <taxon>Pseudomonadati</taxon>
        <taxon>Pseudomonadota</taxon>
        <taxon>Gammaproteobacteria</taxon>
        <taxon>Alteromonadales</taxon>
        <taxon>Alteromonadaceae</taxon>
        <taxon>Paraglaciecola</taxon>
    </lineage>
</organism>
<accession>A0A148KKR4</accession>
<dbReference type="STRING" id="1799789.AX660_03250"/>
<dbReference type="InterPro" id="IPR011990">
    <property type="entry name" value="TPR-like_helical_dom_sf"/>
</dbReference>
<comment type="function">
    <text evidence="1">Involved in a late step of protoheme IX synthesis.</text>
</comment>
<keyword evidence="7" id="KW-1133">Transmembrane helix</keyword>
<dbReference type="UniPathway" id="UPA00252"/>
<evidence type="ECO:0000256" key="7">
    <source>
        <dbReference type="ARBA" id="ARBA00022989"/>
    </source>
</evidence>
<keyword evidence="6" id="KW-0812">Transmembrane</keyword>
<dbReference type="NCBIfam" id="TIGR00540">
    <property type="entry name" value="TPR_hemY_coli"/>
    <property type="match status" value="1"/>
</dbReference>
<dbReference type="EMBL" id="LSNE01000020">
    <property type="protein sequence ID" value="KXI26912.1"/>
    <property type="molecule type" value="Genomic_DNA"/>
</dbReference>
<dbReference type="AlphaFoldDB" id="A0A148KKR4"/>
<comment type="subcellular location">
    <subcellularLocation>
        <location evidence="2">Cell inner membrane</location>
        <topology evidence="2">Multi-pass membrane protein</topology>
    </subcellularLocation>
</comment>
<gene>
    <name evidence="11" type="ORF">AX660_03250</name>
</gene>
<keyword evidence="5" id="KW-0997">Cell inner membrane</keyword>
<comment type="caution">
    <text evidence="11">The sequence shown here is derived from an EMBL/GenBank/DDBJ whole genome shotgun (WGS) entry which is preliminary data.</text>
</comment>
<dbReference type="InterPro" id="IPR010817">
    <property type="entry name" value="HemY_N"/>
</dbReference>
<keyword evidence="4" id="KW-1003">Cell membrane</keyword>
<keyword evidence="12" id="KW-1185">Reference proteome</keyword>
<evidence type="ECO:0000256" key="1">
    <source>
        <dbReference type="ARBA" id="ARBA00002962"/>
    </source>
</evidence>
<protein>
    <submittedName>
        <fullName evidence="11">Heme biosynthesis protein HemY</fullName>
    </submittedName>
</protein>
<keyword evidence="9" id="KW-0627">Porphyrin biosynthesis</keyword>
<reference evidence="12" key="1">
    <citation type="submission" date="2016-02" db="EMBL/GenBank/DDBJ databases">
        <authorList>
            <person name="Schultz-Johansen M."/>
            <person name="Glaring M.A."/>
            <person name="Bech P.K."/>
            <person name="Stougaard P."/>
        </authorList>
    </citation>
    <scope>NUCLEOTIDE SEQUENCE [LARGE SCALE GENOMIC DNA]</scope>
    <source>
        <strain evidence="12">S66</strain>
    </source>
</reference>
<evidence type="ECO:0000256" key="9">
    <source>
        <dbReference type="ARBA" id="ARBA00023244"/>
    </source>
</evidence>
<dbReference type="Gene3D" id="1.25.40.10">
    <property type="entry name" value="Tetratricopeptide repeat domain"/>
    <property type="match status" value="1"/>
</dbReference>
<feature type="domain" description="HemY N-terminal" evidence="10">
    <location>
        <begin position="17"/>
        <end position="117"/>
    </location>
</feature>
<evidence type="ECO:0000259" key="10">
    <source>
        <dbReference type="Pfam" id="PF07219"/>
    </source>
</evidence>
<evidence type="ECO:0000313" key="12">
    <source>
        <dbReference type="Proteomes" id="UP000070299"/>
    </source>
</evidence>
<evidence type="ECO:0000256" key="5">
    <source>
        <dbReference type="ARBA" id="ARBA00022519"/>
    </source>
</evidence>
<dbReference type="InterPro" id="IPR005254">
    <property type="entry name" value="Heme_biosyn_assoc_TPR_pro"/>
</dbReference>
<dbReference type="GO" id="GO:0005886">
    <property type="term" value="C:plasma membrane"/>
    <property type="evidence" value="ECO:0007669"/>
    <property type="project" value="UniProtKB-SubCell"/>
</dbReference>
<evidence type="ECO:0000256" key="8">
    <source>
        <dbReference type="ARBA" id="ARBA00023136"/>
    </source>
</evidence>
<evidence type="ECO:0000256" key="2">
    <source>
        <dbReference type="ARBA" id="ARBA00004429"/>
    </source>
</evidence>
<dbReference type="Pfam" id="PF07219">
    <property type="entry name" value="HemY_N"/>
    <property type="match status" value="1"/>
</dbReference>
<comment type="pathway">
    <text evidence="3">Porphyrin-containing compound metabolism; protoheme biosynthesis.</text>
</comment>
<keyword evidence="8" id="KW-0472">Membrane</keyword>
<evidence type="ECO:0000256" key="4">
    <source>
        <dbReference type="ARBA" id="ARBA00022475"/>
    </source>
</evidence>
<dbReference type="SUPFAM" id="SSF48452">
    <property type="entry name" value="TPR-like"/>
    <property type="match status" value="1"/>
</dbReference>
<evidence type="ECO:0000313" key="11">
    <source>
        <dbReference type="EMBL" id="KXI26912.1"/>
    </source>
</evidence>
<evidence type="ECO:0000256" key="6">
    <source>
        <dbReference type="ARBA" id="ARBA00022692"/>
    </source>
</evidence>
<dbReference type="GO" id="GO:0042168">
    <property type="term" value="P:heme metabolic process"/>
    <property type="evidence" value="ECO:0007669"/>
    <property type="project" value="InterPro"/>
</dbReference>
<dbReference type="Proteomes" id="UP000070299">
    <property type="component" value="Unassembled WGS sequence"/>
</dbReference>
<name>A0A148KKR4_9ALTE</name>
<sequence>MLLIFLVIGAMIFDDRGYVFIEFIGYAIEMNVMSLAISAILVFSGLQLFNWFINATVNAASGSRSWLGNLGQRKKQTLFRKGLIALAENNYHAAKDALGKIENDDFDGINLLAAAQVEVHLGQTQNARLLWQKAATIESSSLAANLCLMRDALQHQQANSALTIVTNLTEKQRHQALVIKLWAQALADAGHWQELKTKLPGWKKALGPDYDPLTQQASSGNFAEIASKEGAVQLMHNWQSLPRSTRKDPGQQAAYIQQLIDQGMHSDAEKALVEYQKSGPHPLLVPLFKKIKLPNPSAAMKIIEGWLKHDDSNIDLLSALGHLAYHANDKALAERALNRAIKLGNRQQDLRLMAELKESQHDQQQALSLYKQSMDKQG</sequence>